<evidence type="ECO:0000313" key="12">
    <source>
        <dbReference type="EMBL" id="KAH0623444.1"/>
    </source>
</evidence>
<comment type="subcellular location">
    <subcellularLocation>
        <location evidence="1">Cell membrane</location>
        <topology evidence="1">Single-pass type I membrane protein</topology>
    </subcellularLocation>
    <subcellularLocation>
        <location evidence="2">Secreted</location>
    </subcellularLocation>
</comment>
<dbReference type="InterPro" id="IPR040180">
    <property type="entry name" value="Neuregulin"/>
</dbReference>
<keyword evidence="10" id="KW-1015">Disulfide bond</keyword>
<organism evidence="12 13">
    <name type="scientific">Phrynosoma platyrhinos</name>
    <name type="common">Desert horned lizard</name>
    <dbReference type="NCBI Taxonomy" id="52577"/>
    <lineage>
        <taxon>Eukaryota</taxon>
        <taxon>Metazoa</taxon>
        <taxon>Chordata</taxon>
        <taxon>Craniata</taxon>
        <taxon>Vertebrata</taxon>
        <taxon>Euteleostomi</taxon>
        <taxon>Lepidosauria</taxon>
        <taxon>Squamata</taxon>
        <taxon>Bifurcata</taxon>
        <taxon>Unidentata</taxon>
        <taxon>Episquamata</taxon>
        <taxon>Toxicofera</taxon>
        <taxon>Iguania</taxon>
        <taxon>Phrynosomatidae</taxon>
        <taxon>Phrynosomatinae</taxon>
        <taxon>Phrynosoma</taxon>
    </lineage>
</organism>
<evidence type="ECO:0000256" key="2">
    <source>
        <dbReference type="ARBA" id="ARBA00004613"/>
    </source>
</evidence>
<dbReference type="Proteomes" id="UP000826234">
    <property type="component" value="Unassembled WGS sequence"/>
</dbReference>
<accession>A0ABQ7T145</accession>
<name>A0ABQ7T145_PHRPL</name>
<keyword evidence="3" id="KW-1003">Cell membrane</keyword>
<keyword evidence="13" id="KW-1185">Reference proteome</keyword>
<evidence type="ECO:0000256" key="1">
    <source>
        <dbReference type="ARBA" id="ARBA00004251"/>
    </source>
</evidence>
<comment type="caution">
    <text evidence="12">The sequence shown here is derived from an EMBL/GenBank/DDBJ whole genome shotgun (WGS) entry which is preliminary data.</text>
</comment>
<gene>
    <name evidence="12" type="ORF">JD844_006201</name>
</gene>
<evidence type="ECO:0000256" key="11">
    <source>
        <dbReference type="SAM" id="MobiDB-lite"/>
    </source>
</evidence>
<evidence type="ECO:0000256" key="5">
    <source>
        <dbReference type="ARBA" id="ARBA00022536"/>
    </source>
</evidence>
<evidence type="ECO:0000256" key="8">
    <source>
        <dbReference type="ARBA" id="ARBA00023030"/>
    </source>
</evidence>
<evidence type="ECO:0000256" key="10">
    <source>
        <dbReference type="ARBA" id="ARBA00023157"/>
    </source>
</evidence>
<keyword evidence="8" id="KW-0339">Growth factor</keyword>
<keyword evidence="6" id="KW-0812">Transmembrane</keyword>
<evidence type="ECO:0000256" key="4">
    <source>
        <dbReference type="ARBA" id="ARBA00022525"/>
    </source>
</evidence>
<proteinExistence type="predicted"/>
<evidence type="ECO:0000256" key="7">
    <source>
        <dbReference type="ARBA" id="ARBA00022989"/>
    </source>
</evidence>
<keyword evidence="4" id="KW-0964">Secreted</keyword>
<dbReference type="EMBL" id="JAIPUX010001880">
    <property type="protein sequence ID" value="KAH0623444.1"/>
    <property type="molecule type" value="Genomic_DNA"/>
</dbReference>
<keyword evidence="9" id="KW-0472">Membrane</keyword>
<keyword evidence="7" id="KW-1133">Transmembrane helix</keyword>
<feature type="region of interest" description="Disordered" evidence="11">
    <location>
        <begin position="50"/>
        <end position="69"/>
    </location>
</feature>
<protein>
    <recommendedName>
        <fullName evidence="14">Neuregulin 3</fullName>
    </recommendedName>
</protein>
<evidence type="ECO:0000256" key="6">
    <source>
        <dbReference type="ARBA" id="ARBA00022692"/>
    </source>
</evidence>
<evidence type="ECO:0008006" key="14">
    <source>
        <dbReference type="Google" id="ProtNLM"/>
    </source>
</evidence>
<dbReference type="PANTHER" id="PTHR11100">
    <property type="entry name" value="HEREGULIN-NEUREGULIN FAMILY MEMBER"/>
    <property type="match status" value="1"/>
</dbReference>
<dbReference type="PANTHER" id="PTHR11100:SF18">
    <property type="entry name" value="PRO-NEUREGULIN-3, MEMBRANE-BOUND ISOFORM"/>
    <property type="match status" value="1"/>
</dbReference>
<evidence type="ECO:0000313" key="13">
    <source>
        <dbReference type="Proteomes" id="UP000826234"/>
    </source>
</evidence>
<evidence type="ECO:0000256" key="3">
    <source>
        <dbReference type="ARBA" id="ARBA00022475"/>
    </source>
</evidence>
<keyword evidence="5" id="KW-0245">EGF-like domain</keyword>
<reference evidence="12 13" key="1">
    <citation type="journal article" date="2022" name="Gigascience">
        <title>A chromosome-level genome assembly and annotation of the desert horned lizard, Phrynosoma platyrhinos, provides insight into chromosomal rearrangements among reptiles.</title>
        <authorList>
            <person name="Koochekian N."/>
            <person name="Ascanio A."/>
            <person name="Farleigh K."/>
            <person name="Card D.C."/>
            <person name="Schield D.R."/>
            <person name="Castoe T.A."/>
            <person name="Jezkova T."/>
        </authorList>
    </citation>
    <scope>NUCLEOTIDE SEQUENCE [LARGE SCALE GENOMIC DNA]</scope>
    <source>
        <strain evidence="12">NK-2021</strain>
    </source>
</reference>
<sequence length="285" mass="31716">MCVPWNLYCTSTFICSTQYSKANRHPEPVMEKMMESSFSGTQTFPEALSPDRGGQTMKPHRSLSSCCSPGQRTGMLHRNAFRRTPPLPRGRFNGITGPAYQQLEESRITDQDTIPYQGLSAGLKTPQNTSINMQLPSRETSSYFNSVAQKDIVGYSSPRANSVPIIPSVGLDEACMQTQDLSDITGIKWCKNSYSTELVNVSAPASRCLIAEQQEVKILLETVQEQIRILTHARRSEDFELPTANTKSSTSENTAFLPMSPVMKSEREAQFVLKSETKRDSALTK</sequence>
<evidence type="ECO:0000256" key="9">
    <source>
        <dbReference type="ARBA" id="ARBA00023136"/>
    </source>
</evidence>